<organism evidence="1 2">
    <name type="scientific">Chitinophaga defluvii</name>
    <dbReference type="NCBI Taxonomy" id="3163343"/>
    <lineage>
        <taxon>Bacteria</taxon>
        <taxon>Pseudomonadati</taxon>
        <taxon>Bacteroidota</taxon>
        <taxon>Chitinophagia</taxon>
        <taxon>Chitinophagales</taxon>
        <taxon>Chitinophagaceae</taxon>
        <taxon>Chitinophaga</taxon>
    </lineage>
</organism>
<gene>
    <name evidence="1" type="ORF">ABR189_22585</name>
</gene>
<protein>
    <submittedName>
        <fullName evidence="1">Uncharacterized protein</fullName>
    </submittedName>
</protein>
<dbReference type="Proteomes" id="UP001549749">
    <property type="component" value="Unassembled WGS sequence"/>
</dbReference>
<proteinExistence type="predicted"/>
<dbReference type="RefSeq" id="WP_354662756.1">
    <property type="nucleotide sequence ID" value="NZ_JBEXAC010000002.1"/>
</dbReference>
<evidence type="ECO:0000313" key="1">
    <source>
        <dbReference type="EMBL" id="MET7000196.1"/>
    </source>
</evidence>
<accession>A0ABV2TB29</accession>
<name>A0ABV2TB29_9BACT</name>
<evidence type="ECO:0000313" key="2">
    <source>
        <dbReference type="Proteomes" id="UP001549749"/>
    </source>
</evidence>
<comment type="caution">
    <text evidence="1">The sequence shown here is derived from an EMBL/GenBank/DDBJ whole genome shotgun (WGS) entry which is preliminary data.</text>
</comment>
<keyword evidence="2" id="KW-1185">Reference proteome</keyword>
<reference evidence="1 2" key="1">
    <citation type="submission" date="2024-06" db="EMBL/GenBank/DDBJ databases">
        <title>Chitinophaga defluvii sp. nov., isolated from municipal sewage.</title>
        <authorList>
            <person name="Zhang L."/>
        </authorList>
    </citation>
    <scope>NUCLEOTIDE SEQUENCE [LARGE SCALE GENOMIC DNA]</scope>
    <source>
        <strain evidence="1 2">H8</strain>
    </source>
</reference>
<sequence length="208" mass="24313">MKNLTIEEIVFSLDKYDPEEISISIDRADFKAAPPYIDITIKIASIDEMYEQKWKIHAIDYLAGNISGTESFWMDLKKDHPLLWEYNDLQASLYFNGIPDNFYMLYWDMCEIHASAFGPYYGVEKYLNREIAFEELMRSNYGLLANGPKRLLIEFAECLKRQGVKSTIINERKPIFWNGQRIVSELRNPSLLLIGESYIIANIFRPES</sequence>
<dbReference type="EMBL" id="JBEXAC010000002">
    <property type="protein sequence ID" value="MET7000196.1"/>
    <property type="molecule type" value="Genomic_DNA"/>
</dbReference>